<accession>A0AAN5C9D1</accession>
<dbReference type="EMBL" id="BTRK01000001">
    <property type="protein sequence ID" value="GMR33709.1"/>
    <property type="molecule type" value="Genomic_DNA"/>
</dbReference>
<comment type="caution">
    <text evidence="1">The sequence shown here is derived from an EMBL/GenBank/DDBJ whole genome shotgun (WGS) entry which is preliminary data.</text>
</comment>
<evidence type="ECO:0000313" key="1">
    <source>
        <dbReference type="EMBL" id="GMR33709.1"/>
    </source>
</evidence>
<name>A0AAN5C9D1_9BILA</name>
<dbReference type="AlphaFoldDB" id="A0AAN5C9D1"/>
<feature type="non-terminal residue" evidence="1">
    <location>
        <position position="1"/>
    </location>
</feature>
<keyword evidence="2" id="KW-1185">Reference proteome</keyword>
<protein>
    <submittedName>
        <fullName evidence="1">Uncharacterized protein</fullName>
    </submittedName>
</protein>
<sequence length="150" mass="16587">HLYHLVDERALAPGYEIGIDHRLDLLYIRTNLGNLQPAGLQAGEHLQVGALFAGVGRGEAWSNEIVVVVDHSQHLHQFCSALISLVEGRDAEEDLVDDHAERVDVRYLVSGWNLAASEDVPNDLRRLLEVLSVHVPSLAISLLIILQVVH</sequence>
<dbReference type="Proteomes" id="UP001328107">
    <property type="component" value="Unassembled WGS sequence"/>
</dbReference>
<proteinExistence type="predicted"/>
<feature type="non-terminal residue" evidence="1">
    <location>
        <position position="150"/>
    </location>
</feature>
<evidence type="ECO:0000313" key="2">
    <source>
        <dbReference type="Proteomes" id="UP001328107"/>
    </source>
</evidence>
<gene>
    <name evidence="1" type="ORF">PMAYCL1PPCAC_03904</name>
</gene>
<reference evidence="2" key="1">
    <citation type="submission" date="2022-10" db="EMBL/GenBank/DDBJ databases">
        <title>Genome assembly of Pristionchus species.</title>
        <authorList>
            <person name="Yoshida K."/>
            <person name="Sommer R.J."/>
        </authorList>
    </citation>
    <scope>NUCLEOTIDE SEQUENCE [LARGE SCALE GENOMIC DNA]</scope>
    <source>
        <strain evidence="2">RS5460</strain>
    </source>
</reference>
<organism evidence="1 2">
    <name type="scientific">Pristionchus mayeri</name>
    <dbReference type="NCBI Taxonomy" id="1317129"/>
    <lineage>
        <taxon>Eukaryota</taxon>
        <taxon>Metazoa</taxon>
        <taxon>Ecdysozoa</taxon>
        <taxon>Nematoda</taxon>
        <taxon>Chromadorea</taxon>
        <taxon>Rhabditida</taxon>
        <taxon>Rhabditina</taxon>
        <taxon>Diplogasteromorpha</taxon>
        <taxon>Diplogasteroidea</taxon>
        <taxon>Neodiplogasteridae</taxon>
        <taxon>Pristionchus</taxon>
    </lineage>
</organism>